<dbReference type="AlphaFoldDB" id="A0A4U6XCP0"/>
<feature type="transmembrane region" description="Helical" evidence="1">
    <location>
        <begin position="85"/>
        <end position="106"/>
    </location>
</feature>
<organism evidence="2 3">
    <name type="scientific">Colletotrichum tanaceti</name>
    <dbReference type="NCBI Taxonomy" id="1306861"/>
    <lineage>
        <taxon>Eukaryota</taxon>
        <taxon>Fungi</taxon>
        <taxon>Dikarya</taxon>
        <taxon>Ascomycota</taxon>
        <taxon>Pezizomycotina</taxon>
        <taxon>Sordariomycetes</taxon>
        <taxon>Hypocreomycetidae</taxon>
        <taxon>Glomerellales</taxon>
        <taxon>Glomerellaceae</taxon>
        <taxon>Colletotrichum</taxon>
        <taxon>Colletotrichum destructivum species complex</taxon>
    </lineage>
</organism>
<reference evidence="2 3" key="1">
    <citation type="journal article" date="2019" name="PLoS ONE">
        <title>Comparative genome analysis indicates high evolutionary potential of pathogenicity genes in Colletotrichum tanaceti.</title>
        <authorList>
            <person name="Lelwala R.V."/>
            <person name="Korhonen P.K."/>
            <person name="Young N.D."/>
            <person name="Scott J.B."/>
            <person name="Ades P.A."/>
            <person name="Gasser R.B."/>
            <person name="Taylor P.W.J."/>
        </authorList>
    </citation>
    <scope>NUCLEOTIDE SEQUENCE [LARGE SCALE GENOMIC DNA]</scope>
    <source>
        <strain evidence="2">BRIP57314</strain>
    </source>
</reference>
<gene>
    <name evidence="2" type="ORF">CTA1_10329</name>
</gene>
<evidence type="ECO:0000313" key="3">
    <source>
        <dbReference type="Proteomes" id="UP000310108"/>
    </source>
</evidence>
<protein>
    <submittedName>
        <fullName evidence="2">Uncharacterized protein</fullName>
    </submittedName>
</protein>
<evidence type="ECO:0000313" key="2">
    <source>
        <dbReference type="EMBL" id="TKW51567.1"/>
    </source>
</evidence>
<keyword evidence="1" id="KW-1133">Transmembrane helix</keyword>
<keyword evidence="3" id="KW-1185">Reference proteome</keyword>
<keyword evidence="1" id="KW-0812">Transmembrane</keyword>
<accession>A0A4U6XCP0</accession>
<keyword evidence="1" id="KW-0472">Membrane</keyword>
<sequence>MFWMASNSCFVKSSFPPGSLNIERSRVARSAHSTVLSIVVIGATGFFADKGLVPRAAAPVIPLGVLAVILACYGGLVAYPSNGAVYTATLIGNVFTAALFPLTWPWSGVLGHRHARHLVG</sequence>
<dbReference type="STRING" id="1306861.A0A4U6XCP0"/>
<name>A0A4U6XCP0_9PEZI</name>
<dbReference type="OrthoDB" id="2985014at2759"/>
<dbReference type="Proteomes" id="UP000310108">
    <property type="component" value="Unassembled WGS sequence"/>
</dbReference>
<proteinExistence type="predicted"/>
<feature type="transmembrane region" description="Helical" evidence="1">
    <location>
        <begin position="30"/>
        <end position="48"/>
    </location>
</feature>
<dbReference type="EMBL" id="PJEX01000296">
    <property type="protein sequence ID" value="TKW51567.1"/>
    <property type="molecule type" value="Genomic_DNA"/>
</dbReference>
<evidence type="ECO:0000256" key="1">
    <source>
        <dbReference type="SAM" id="Phobius"/>
    </source>
</evidence>
<comment type="caution">
    <text evidence="2">The sequence shown here is derived from an EMBL/GenBank/DDBJ whole genome shotgun (WGS) entry which is preliminary data.</text>
</comment>
<feature type="transmembrane region" description="Helical" evidence="1">
    <location>
        <begin position="60"/>
        <end position="79"/>
    </location>
</feature>